<gene>
    <name evidence="12" type="ORF">BP5553_00147</name>
</gene>
<dbReference type="GO" id="GO:0012505">
    <property type="term" value="C:endomembrane system"/>
    <property type="evidence" value="ECO:0007669"/>
    <property type="project" value="UniProtKB-SubCell"/>
</dbReference>
<evidence type="ECO:0000256" key="10">
    <source>
        <dbReference type="SAM" id="Phobius"/>
    </source>
</evidence>
<evidence type="ECO:0000256" key="4">
    <source>
        <dbReference type="ARBA" id="ARBA00022516"/>
    </source>
</evidence>
<dbReference type="GO" id="GO:0030026">
    <property type="term" value="P:intracellular manganese ion homeostasis"/>
    <property type="evidence" value="ECO:0007669"/>
    <property type="project" value="InterPro"/>
</dbReference>
<evidence type="ECO:0000256" key="8">
    <source>
        <dbReference type="ARBA" id="ARBA00023098"/>
    </source>
</evidence>
<evidence type="ECO:0000256" key="1">
    <source>
        <dbReference type="ARBA" id="ARBA00004127"/>
    </source>
</evidence>
<comment type="similarity">
    <text evidence="3">Belongs to the steroid 5-alpha reductase family.</text>
</comment>
<keyword evidence="9 10" id="KW-0472">Membrane</keyword>
<dbReference type="Pfam" id="PF02544">
    <property type="entry name" value="Steroid_dh"/>
    <property type="match status" value="1"/>
</dbReference>
<keyword evidence="6 10" id="KW-1133">Transmembrane helix</keyword>
<dbReference type="GO" id="GO:0042761">
    <property type="term" value="P:very long-chain fatty acid biosynthetic process"/>
    <property type="evidence" value="ECO:0007669"/>
    <property type="project" value="TreeGrafter"/>
</dbReference>
<dbReference type="OrthoDB" id="540503at2759"/>
<feature type="transmembrane region" description="Helical" evidence="10">
    <location>
        <begin position="252"/>
        <end position="275"/>
    </location>
</feature>
<evidence type="ECO:0000256" key="9">
    <source>
        <dbReference type="ARBA" id="ARBA00023136"/>
    </source>
</evidence>
<comment type="similarity">
    <text evidence="2">Belongs to the CCC1 family.</text>
</comment>
<dbReference type="InterPro" id="IPR039357">
    <property type="entry name" value="SRD5A/TECR"/>
</dbReference>
<dbReference type="RefSeq" id="XP_031872824.1">
    <property type="nucleotide sequence ID" value="XM_032008770.1"/>
</dbReference>
<dbReference type="PANTHER" id="PTHR10556">
    <property type="entry name" value="3-OXO-5-ALPHA-STEROID 4-DEHYDROGENASE"/>
    <property type="match status" value="1"/>
</dbReference>
<evidence type="ECO:0000259" key="11">
    <source>
        <dbReference type="Pfam" id="PF02544"/>
    </source>
</evidence>
<name>A0A370TXF0_9HELO</name>
<reference evidence="12 13" key="1">
    <citation type="journal article" date="2018" name="IMA Fungus">
        <title>IMA Genome-F 9: Draft genome sequence of Annulohypoxylon stygium, Aspergillus mulundensis, Berkeleyomyces basicola (syn. Thielaviopsis basicola), Ceratocystis smalleyi, two Cercospora beticola strains, Coleophoma cylindrospora, Fusarium fracticaudum, Phialophora cf. hyalina, and Morchella septimelata.</title>
        <authorList>
            <person name="Wingfield B.D."/>
            <person name="Bills G.F."/>
            <person name="Dong Y."/>
            <person name="Huang W."/>
            <person name="Nel W.J."/>
            <person name="Swalarsk-Parry B.S."/>
            <person name="Vaghefi N."/>
            <person name="Wilken P.M."/>
            <person name="An Z."/>
            <person name="de Beer Z.W."/>
            <person name="De Vos L."/>
            <person name="Chen L."/>
            <person name="Duong T.A."/>
            <person name="Gao Y."/>
            <person name="Hammerbacher A."/>
            <person name="Kikkert J.R."/>
            <person name="Li Y."/>
            <person name="Li H."/>
            <person name="Li K."/>
            <person name="Li Q."/>
            <person name="Liu X."/>
            <person name="Ma X."/>
            <person name="Naidoo K."/>
            <person name="Pethybridge S.J."/>
            <person name="Sun J."/>
            <person name="Steenkamp E.T."/>
            <person name="van der Nest M.A."/>
            <person name="van Wyk S."/>
            <person name="Wingfield M.J."/>
            <person name="Xiong C."/>
            <person name="Yue Q."/>
            <person name="Zhang X."/>
        </authorList>
    </citation>
    <scope>NUCLEOTIDE SEQUENCE [LARGE SCALE GENOMIC DNA]</scope>
    <source>
        <strain evidence="12 13">BP 5553</strain>
    </source>
</reference>
<keyword evidence="13" id="KW-1185">Reference proteome</keyword>
<evidence type="ECO:0000256" key="6">
    <source>
        <dbReference type="ARBA" id="ARBA00022989"/>
    </source>
</evidence>
<evidence type="ECO:0000256" key="5">
    <source>
        <dbReference type="ARBA" id="ARBA00022692"/>
    </source>
</evidence>
<feature type="transmembrane region" description="Helical" evidence="10">
    <location>
        <begin position="521"/>
        <end position="545"/>
    </location>
</feature>
<dbReference type="GeneID" id="43592996"/>
<feature type="transmembrane region" description="Helical" evidence="10">
    <location>
        <begin position="93"/>
        <end position="118"/>
    </location>
</feature>
<feature type="transmembrane region" description="Helical" evidence="10">
    <location>
        <begin position="201"/>
        <end position="221"/>
    </location>
</feature>
<keyword evidence="5 10" id="KW-0812">Transmembrane</keyword>
<sequence length="630" mass="70889">MAPPIILKVTQRSPRNPIKKLPANIEITERSTVQDVKDRLGLQAGGMDPERLGICDPEKKKILKDRKALVSQHKEVMAGREILIKDLGPQLSWTTVFVIEYLGPILIHLLFLVIRPYIYKNAGPMSTSQHLSMAMIVLHFLKREYETLFVHKFSLATMPLRNIFKNSAHYWVLSGLNIAYWIYAPTSYAARSSPTIDKLNIVGLVLYIFGEVANFYTHVALSNLRSPGGTERGIPKGFGFGLVTCPNYMFELIAWFGIALVTKSWSTVLFWGFAYGQMRLWAIKKEKALRTEFPDKYRKKQCGIFPTPAVLVKALVTCWRKLEFQERRISKRVLFIMEPLRRSPRSVDSNNSTTPMLQPEPPSEIIKRQVAGQGRHRAMGHVETHAQYGDVIRDIIIGFADGLTVPFALTAGLSSLGSARLVVIGGLAELFSGAISMGLGAYLAAVTERDHYLAEEERERAEVRDTPEHERQEIFDILGRYGIDADTTRPLVDALLADEDNWVQFMMDFELKLEKPNISRAWISAATMGLAYFIGGLIPMTPYFLMENVTHALFISIAVTVVILLIFGFVKNYVTIQTRRSGFYGAIQTLLIGILAAGTSYGIVRALDTKDPYPGYFLDDLYWGGGRMPH</sequence>
<keyword evidence="4" id="KW-0444">Lipid biosynthesis</keyword>
<dbReference type="Gene3D" id="1.20.120.1630">
    <property type="match status" value="1"/>
</dbReference>
<dbReference type="Pfam" id="PF01988">
    <property type="entry name" value="VIT1"/>
    <property type="match status" value="1"/>
</dbReference>
<keyword evidence="8" id="KW-0443">Lipid metabolism</keyword>
<feature type="domain" description="3-oxo-5-alpha-steroid 4-dehydrogenase C-terminal" evidence="11">
    <location>
        <begin position="157"/>
        <end position="301"/>
    </location>
</feature>
<evidence type="ECO:0000256" key="2">
    <source>
        <dbReference type="ARBA" id="ARBA00007049"/>
    </source>
</evidence>
<organism evidence="12 13">
    <name type="scientific">Venustampulla echinocandica</name>
    <dbReference type="NCBI Taxonomy" id="2656787"/>
    <lineage>
        <taxon>Eukaryota</taxon>
        <taxon>Fungi</taxon>
        <taxon>Dikarya</taxon>
        <taxon>Ascomycota</taxon>
        <taxon>Pezizomycotina</taxon>
        <taxon>Leotiomycetes</taxon>
        <taxon>Helotiales</taxon>
        <taxon>Pleuroascaceae</taxon>
        <taxon>Venustampulla</taxon>
    </lineage>
</organism>
<dbReference type="PANTHER" id="PTHR10556:SF28">
    <property type="entry name" value="VERY-LONG-CHAIN ENOYL-COA REDUCTASE"/>
    <property type="match status" value="1"/>
</dbReference>
<dbReference type="STRING" id="2656787.A0A370TXF0"/>
<evidence type="ECO:0000256" key="3">
    <source>
        <dbReference type="ARBA" id="ARBA00007742"/>
    </source>
</evidence>
<evidence type="ECO:0000256" key="7">
    <source>
        <dbReference type="ARBA" id="ARBA00023002"/>
    </source>
</evidence>
<feature type="transmembrane region" description="Helical" evidence="10">
    <location>
        <begin position="551"/>
        <end position="570"/>
    </location>
</feature>
<evidence type="ECO:0000313" key="12">
    <source>
        <dbReference type="EMBL" id="RDL40168.1"/>
    </source>
</evidence>
<comment type="caution">
    <text evidence="12">The sequence shown here is derived from an EMBL/GenBank/DDBJ whole genome shotgun (WGS) entry which is preliminary data.</text>
</comment>
<dbReference type="CDD" id="cd02435">
    <property type="entry name" value="CCC1"/>
    <property type="match status" value="1"/>
</dbReference>
<proteinExistence type="inferred from homology"/>
<evidence type="ECO:0000313" key="13">
    <source>
        <dbReference type="Proteomes" id="UP000254866"/>
    </source>
</evidence>
<dbReference type="GO" id="GO:0005384">
    <property type="term" value="F:manganese ion transmembrane transporter activity"/>
    <property type="evidence" value="ECO:0007669"/>
    <property type="project" value="InterPro"/>
</dbReference>
<keyword evidence="7" id="KW-0560">Oxidoreductase</keyword>
<dbReference type="InterPro" id="IPR001104">
    <property type="entry name" value="3-oxo-5_a-steroid_4-DH_C"/>
</dbReference>
<dbReference type="GO" id="GO:0016627">
    <property type="term" value="F:oxidoreductase activity, acting on the CH-CH group of donors"/>
    <property type="evidence" value="ECO:0007669"/>
    <property type="project" value="InterPro"/>
</dbReference>
<accession>A0A370TXF0</accession>
<dbReference type="InterPro" id="IPR008217">
    <property type="entry name" value="Ccc1_fam"/>
</dbReference>
<protein>
    <recommendedName>
        <fullName evidence="11">3-oxo-5-alpha-steroid 4-dehydrogenase C-terminal domain-containing protein</fullName>
    </recommendedName>
</protein>
<feature type="transmembrane region" description="Helical" evidence="10">
    <location>
        <begin position="582"/>
        <end position="604"/>
    </location>
</feature>
<comment type="subcellular location">
    <subcellularLocation>
        <location evidence="1">Endomembrane system</location>
        <topology evidence="1">Multi-pass membrane protein</topology>
    </subcellularLocation>
</comment>
<dbReference type="Proteomes" id="UP000254866">
    <property type="component" value="Unassembled WGS sequence"/>
</dbReference>
<dbReference type="PROSITE" id="PS50244">
    <property type="entry name" value="S5A_REDUCTASE"/>
    <property type="match status" value="1"/>
</dbReference>
<dbReference type="EMBL" id="NPIC01000001">
    <property type="protein sequence ID" value="RDL40168.1"/>
    <property type="molecule type" value="Genomic_DNA"/>
</dbReference>
<dbReference type="AlphaFoldDB" id="A0A370TXF0"/>